<accession>A0A2K1KGM5</accession>
<evidence type="ECO:0000313" key="12">
    <source>
        <dbReference type="Proteomes" id="UP000006727"/>
    </source>
</evidence>
<feature type="compositionally biased region" description="Basic and acidic residues" evidence="8">
    <location>
        <begin position="606"/>
        <end position="624"/>
    </location>
</feature>
<dbReference type="Gramene" id="Pp3c6_21870V3.5">
    <property type="protein sequence ID" value="Pp3c6_21870V3.5"/>
    <property type="gene ID" value="Pp3c6_21870"/>
</dbReference>
<dbReference type="InterPro" id="IPR027417">
    <property type="entry name" value="P-loop_NTPase"/>
</dbReference>
<feature type="region of interest" description="Disordered" evidence="8">
    <location>
        <begin position="2661"/>
        <end position="2689"/>
    </location>
</feature>
<dbReference type="GO" id="GO:0000779">
    <property type="term" value="C:condensed chromosome, centromeric region"/>
    <property type="evidence" value="ECO:0007669"/>
    <property type="project" value="UniProtKB-ARBA"/>
</dbReference>
<dbReference type="GO" id="GO:0008608">
    <property type="term" value="P:attachment of spindle microtubules to kinetochore"/>
    <property type="evidence" value="ECO:0007669"/>
    <property type="project" value="UniProtKB-ARBA"/>
</dbReference>
<evidence type="ECO:0000313" key="11">
    <source>
        <dbReference type="EnsemblPlants" id="Pp3c6_21870V3.1"/>
    </source>
</evidence>
<dbReference type="Gene3D" id="1.10.287.1490">
    <property type="match status" value="1"/>
</dbReference>
<feature type="domain" description="Kinesin motor" evidence="9">
    <location>
        <begin position="3"/>
        <end position="337"/>
    </location>
</feature>
<dbReference type="GO" id="GO:0043515">
    <property type="term" value="F:kinetochore binding"/>
    <property type="evidence" value="ECO:0007669"/>
    <property type="project" value="UniProtKB-ARBA"/>
</dbReference>
<dbReference type="PANTHER" id="PTHR47968:SF75">
    <property type="entry name" value="CENTROMERE-ASSOCIATED PROTEIN E"/>
    <property type="match status" value="1"/>
</dbReference>
<dbReference type="EnsemblPlants" id="Pp3c6_21870V3.5">
    <property type="protein sequence ID" value="Pp3c6_21870V3.5"/>
    <property type="gene ID" value="Pp3c6_21870"/>
</dbReference>
<dbReference type="SUPFAM" id="SSF52540">
    <property type="entry name" value="P-loop containing nucleoside triphosphate hydrolases"/>
    <property type="match status" value="1"/>
</dbReference>
<feature type="binding site" evidence="6">
    <location>
        <begin position="85"/>
        <end position="92"/>
    </location>
    <ligand>
        <name>ATP</name>
        <dbReference type="ChEBI" id="CHEBI:30616"/>
    </ligand>
</feature>
<dbReference type="PaxDb" id="3218-PP1S14_442V6.1"/>
<dbReference type="GO" id="GO:0005524">
    <property type="term" value="F:ATP binding"/>
    <property type="evidence" value="ECO:0007669"/>
    <property type="project" value="UniProtKB-UniRule"/>
</dbReference>
<evidence type="ECO:0000313" key="10">
    <source>
        <dbReference type="EMBL" id="PNR52936.1"/>
    </source>
</evidence>
<feature type="region of interest" description="Disordered" evidence="8">
    <location>
        <begin position="462"/>
        <end position="492"/>
    </location>
</feature>
<feature type="coiled-coil region" evidence="7">
    <location>
        <begin position="1283"/>
        <end position="1373"/>
    </location>
</feature>
<dbReference type="GO" id="GO:0007018">
    <property type="term" value="P:microtubule-based movement"/>
    <property type="evidence" value="ECO:0007669"/>
    <property type="project" value="InterPro"/>
</dbReference>
<feature type="coiled-coil region" evidence="7">
    <location>
        <begin position="802"/>
        <end position="1003"/>
    </location>
</feature>
<feature type="coiled-coil region" evidence="7">
    <location>
        <begin position="639"/>
        <end position="705"/>
    </location>
</feature>
<evidence type="ECO:0000259" key="9">
    <source>
        <dbReference type="PROSITE" id="PS50067"/>
    </source>
</evidence>
<dbReference type="InterPro" id="IPR036961">
    <property type="entry name" value="Kinesin_motor_dom_sf"/>
</dbReference>
<dbReference type="InterPro" id="IPR027640">
    <property type="entry name" value="Kinesin-like_fam"/>
</dbReference>
<feature type="coiled-coil region" evidence="7">
    <location>
        <begin position="1764"/>
        <end position="1812"/>
    </location>
</feature>
<dbReference type="PROSITE" id="PS00411">
    <property type="entry name" value="KINESIN_MOTOR_1"/>
    <property type="match status" value="1"/>
</dbReference>
<feature type="coiled-coil region" evidence="7">
    <location>
        <begin position="1029"/>
        <end position="1126"/>
    </location>
</feature>
<keyword evidence="5 6" id="KW-0505">Motor protein</keyword>
<dbReference type="PRINTS" id="PR00380">
    <property type="entry name" value="KINESINHEAVY"/>
</dbReference>
<feature type="coiled-coil region" evidence="7">
    <location>
        <begin position="2199"/>
        <end position="2491"/>
    </location>
</feature>
<evidence type="ECO:0000256" key="8">
    <source>
        <dbReference type="SAM" id="MobiDB-lite"/>
    </source>
</evidence>
<dbReference type="GO" id="GO:0003777">
    <property type="term" value="F:microtubule motor activity"/>
    <property type="evidence" value="ECO:0007669"/>
    <property type="project" value="InterPro"/>
</dbReference>
<dbReference type="GO" id="GO:1901987">
    <property type="term" value="P:regulation of cell cycle phase transition"/>
    <property type="evidence" value="ECO:0007669"/>
    <property type="project" value="UniProtKB-ARBA"/>
</dbReference>
<dbReference type="PANTHER" id="PTHR47968">
    <property type="entry name" value="CENTROMERE PROTEIN E"/>
    <property type="match status" value="1"/>
</dbReference>
<evidence type="ECO:0000256" key="7">
    <source>
        <dbReference type="SAM" id="Coils"/>
    </source>
</evidence>
<reference evidence="11" key="3">
    <citation type="submission" date="2020-12" db="UniProtKB">
        <authorList>
            <consortium name="EnsemblPlants"/>
        </authorList>
    </citation>
    <scope>IDENTIFICATION</scope>
</reference>
<feature type="coiled-coil region" evidence="7">
    <location>
        <begin position="1402"/>
        <end position="1598"/>
    </location>
</feature>
<keyword evidence="4 7" id="KW-0175">Coiled coil</keyword>
<dbReference type="RefSeq" id="XP_024378700.1">
    <property type="nucleotide sequence ID" value="XM_024522932.2"/>
</dbReference>
<feature type="coiled-coil region" evidence="7">
    <location>
        <begin position="1202"/>
        <end position="1233"/>
    </location>
</feature>
<dbReference type="GO" id="GO:0000226">
    <property type="term" value="P:microtubule cytoskeleton organization"/>
    <property type="evidence" value="ECO:0007669"/>
    <property type="project" value="UniProtKB-ARBA"/>
</dbReference>
<dbReference type="Proteomes" id="UP000006727">
    <property type="component" value="Chromosome 6"/>
</dbReference>
<reference evidence="10 12" key="1">
    <citation type="journal article" date="2008" name="Science">
        <title>The Physcomitrella genome reveals evolutionary insights into the conquest of land by plants.</title>
        <authorList>
            <person name="Rensing S."/>
            <person name="Lang D."/>
            <person name="Zimmer A."/>
            <person name="Terry A."/>
            <person name="Salamov A."/>
            <person name="Shapiro H."/>
            <person name="Nishiyama T."/>
            <person name="Perroud P.-F."/>
            <person name="Lindquist E."/>
            <person name="Kamisugi Y."/>
            <person name="Tanahashi T."/>
            <person name="Sakakibara K."/>
            <person name="Fujita T."/>
            <person name="Oishi K."/>
            <person name="Shin-I T."/>
            <person name="Kuroki Y."/>
            <person name="Toyoda A."/>
            <person name="Suzuki Y."/>
            <person name="Hashimoto A."/>
            <person name="Yamaguchi K."/>
            <person name="Sugano A."/>
            <person name="Kohara Y."/>
            <person name="Fujiyama A."/>
            <person name="Anterola A."/>
            <person name="Aoki S."/>
            <person name="Ashton N."/>
            <person name="Barbazuk W.B."/>
            <person name="Barker E."/>
            <person name="Bennetzen J."/>
            <person name="Bezanilla M."/>
            <person name="Blankenship R."/>
            <person name="Cho S.H."/>
            <person name="Dutcher S."/>
            <person name="Estelle M."/>
            <person name="Fawcett J.A."/>
            <person name="Gundlach H."/>
            <person name="Hanada K."/>
            <person name="Heyl A."/>
            <person name="Hicks K.A."/>
            <person name="Hugh J."/>
            <person name="Lohr M."/>
            <person name="Mayer K."/>
            <person name="Melkozernov A."/>
            <person name="Murata T."/>
            <person name="Nelson D."/>
            <person name="Pils B."/>
            <person name="Prigge M."/>
            <person name="Reiss B."/>
            <person name="Renner T."/>
            <person name="Rombauts S."/>
            <person name="Rushton P."/>
            <person name="Sanderfoot A."/>
            <person name="Schween G."/>
            <person name="Shiu S.-H."/>
            <person name="Stueber K."/>
            <person name="Theodoulou F.L."/>
            <person name="Tu H."/>
            <person name="Van de Peer Y."/>
            <person name="Verrier P.J."/>
            <person name="Waters E."/>
            <person name="Wood A."/>
            <person name="Yang L."/>
            <person name="Cove D."/>
            <person name="Cuming A."/>
            <person name="Hasebe M."/>
            <person name="Lucas S."/>
            <person name="Mishler D.B."/>
            <person name="Reski R."/>
            <person name="Grigoriev I."/>
            <person name="Quatrano R.S."/>
            <person name="Boore J.L."/>
        </authorList>
    </citation>
    <scope>NUCLEOTIDE SEQUENCE [LARGE SCALE GENOMIC DNA]</scope>
    <source>
        <strain evidence="11 12">cv. Gransden 2004</strain>
    </source>
</reference>
<reference evidence="10 12" key="2">
    <citation type="journal article" date="2018" name="Plant J.">
        <title>The Physcomitrella patens chromosome-scale assembly reveals moss genome structure and evolution.</title>
        <authorList>
            <person name="Lang D."/>
            <person name="Ullrich K.K."/>
            <person name="Murat F."/>
            <person name="Fuchs J."/>
            <person name="Jenkins J."/>
            <person name="Haas F.B."/>
            <person name="Piednoel M."/>
            <person name="Gundlach H."/>
            <person name="Van Bel M."/>
            <person name="Meyberg R."/>
            <person name="Vives C."/>
            <person name="Morata J."/>
            <person name="Symeonidi A."/>
            <person name="Hiss M."/>
            <person name="Muchero W."/>
            <person name="Kamisugi Y."/>
            <person name="Saleh O."/>
            <person name="Blanc G."/>
            <person name="Decker E.L."/>
            <person name="van Gessel N."/>
            <person name="Grimwood J."/>
            <person name="Hayes R.D."/>
            <person name="Graham S.W."/>
            <person name="Gunter L.E."/>
            <person name="McDaniel S.F."/>
            <person name="Hoernstein S.N.W."/>
            <person name="Larsson A."/>
            <person name="Li F.W."/>
            <person name="Perroud P.F."/>
            <person name="Phillips J."/>
            <person name="Ranjan P."/>
            <person name="Rokshar D.S."/>
            <person name="Rothfels C.J."/>
            <person name="Schneider L."/>
            <person name="Shu S."/>
            <person name="Stevenson D.W."/>
            <person name="Thummler F."/>
            <person name="Tillich M."/>
            <person name="Villarreal Aguilar J.C."/>
            <person name="Widiez T."/>
            <person name="Wong G.K."/>
            <person name="Wymore A."/>
            <person name="Zhang Y."/>
            <person name="Zimmer A.D."/>
            <person name="Quatrano R.S."/>
            <person name="Mayer K.F.X."/>
            <person name="Goodstein D."/>
            <person name="Casacuberta J.M."/>
            <person name="Vandepoele K."/>
            <person name="Reski R."/>
            <person name="Cuming A.C."/>
            <person name="Tuskan G.A."/>
            <person name="Maumus F."/>
            <person name="Salse J."/>
            <person name="Schmutz J."/>
            <person name="Rensing S.A."/>
        </authorList>
    </citation>
    <scope>NUCLEOTIDE SEQUENCE [LARGE SCALE GENOMIC DNA]</scope>
    <source>
        <strain evidence="11 12">cv. Gransden 2004</strain>
    </source>
</reference>
<dbReference type="FunFam" id="3.40.850.10:FF:000026">
    <property type="entry name" value="Centromere-associated protein E"/>
    <property type="match status" value="1"/>
</dbReference>
<dbReference type="SMART" id="SM00129">
    <property type="entry name" value="KISc"/>
    <property type="match status" value="1"/>
</dbReference>
<feature type="compositionally biased region" description="Basic and acidic residues" evidence="8">
    <location>
        <begin position="465"/>
        <end position="477"/>
    </location>
</feature>
<evidence type="ECO:0000256" key="1">
    <source>
        <dbReference type="ARBA" id="ARBA00007310"/>
    </source>
</evidence>
<protein>
    <recommendedName>
        <fullName evidence="9">Kinesin motor domain-containing protein</fullName>
    </recommendedName>
</protein>
<keyword evidence="2 6" id="KW-0547">Nucleotide-binding</keyword>
<dbReference type="GO" id="GO:0008017">
    <property type="term" value="F:microtubule binding"/>
    <property type="evidence" value="ECO:0007669"/>
    <property type="project" value="InterPro"/>
</dbReference>
<dbReference type="GeneID" id="112283789"/>
<dbReference type="GO" id="GO:0140694">
    <property type="term" value="P:membraneless organelle assembly"/>
    <property type="evidence" value="ECO:0007669"/>
    <property type="project" value="UniProtKB-ARBA"/>
</dbReference>
<evidence type="ECO:0000256" key="5">
    <source>
        <dbReference type="ARBA" id="ARBA00023175"/>
    </source>
</evidence>
<comment type="similarity">
    <text evidence="1">Belongs to the TRAFAC class myosin-kinesin ATPase superfamily. Kinesin family. KIN-7 subfamily.</text>
</comment>
<sequence>MEKIFVSIRVRPLSKAEAAKGSPWKLGPNSIALCNNSGAPISGQAYKFDKVFGSETSTLEIYETHTKDIIASAVRGFNGTVFAYGQTSSGKTYTMRGNSSEPGIIPLAVQEIFKNIQEAEDREFLLRVSYMEIYNEEINDLLAPENRKLQVHENIERGIFVAGLREEIVVSPEQVLDLMTAGENYRHVGETNMNAYSSRSHSIFRMVIESRDRSHDDPADPGTVQSCDAVRVSVLNLVDLAGSERVAKTGAEGARLKEGTHINKSLMTLGTVINKLSEGVEKQGGHVPYRDSKLTRILQPALGGNAKTAVICNITPAQIHVDETKGTLFFASRANRVTNCAQVNEIMTDAALLKRQKKEIEELRSKLRENHSEHWDAEILNLRNALLKTELDRERMALELQEEKKAQIERERRLKEQEQKIESLSTMVINSAVDDRDIDRRNKKNNRRETWCPRIPSIETSGEVQEIKRPFAKESPFEKSTLSTRRDRLPPMPPPFQSLLEDEDKVSPFMELDENIFVDRFQSIQSASCNLESIFQEPPPVFFCERKRRSSQTSMEDDLRQQLGDLQAQYENLQLEHEMKMREKVLEMEDLKKEMAFMHSAANKARKLDNASHEAEDRRGRSLDGSDSFATVSHLRAQIQVLEMEKIYMQRELDSVKEQSIAQADSSSSTIHKLEQELEEAKSNAANTTKELNLALHQIDHLQNDQQTNIEQQAALVAFFNELTVEVETTKSSSQALYTAAADTKTAFNAIIKDLQESVIDMKSLRSAAEIQQCGSVQSKLEVIMKEHESLFSSLQIVQKERDAFSELSKSAQADLKSLEAEISGKSNALQATESNLLAANQKIVDAGNEIAELQSVVVQHERQQQALEQKIRDLESESMGAISKEQKEKLEERIAELEQELALVSQERANLISKGEAMHATIQVLEGERDALIETSKQAQADMDRLHGKRRQELKEAQNQLDTALSETHLVKEQLILLRSLLTEKTEEQQAVQLKLENLQCEATSTSKSLEESVQALHTQLTQKRIEFESSRREYEELAVRYEALNKEKSELIEACSRSEEECNCLRTEFERQGLALAEAEKRLESGRALHAKDEKQLIELHQARLNQNIEVEALNLKIANLTAEKCAMETCLAGQGSESINSVLVEKSVQLSAAECALKTNMAELAEVKRERELVQEFKVTLETELAESRSYSMALEETLSEAVNALEVTNQEKLNLKAELEKALKESTLKSAKLADIESECAALVESMGNIKLEMENAKIAWEQEVQNQKDSIKLADVEQAGLVEERNSLRSALSDLEEQYFQAQTELKKVDIEVQSQRQEIEAGVRALEAAEIERVRAAEKVADLQDTVSRTNDEKKILQTKIEELVVNTSFLENTLEKKFREFELAKELEGTLTFSLKGAQQQLACMEMLLQEKSEKTQVLSKDLLNLEAEYSSLREDLNSKVVDLHRVEGERDGLLRVIQELNEESKQLKHLRSDEESQLEEAKLKISAANSSILGLQDLLVKKTAELEQVQQEKDDLVHQMTKEQTRTEELEALLSQKSSALELAEQEKNELIERMIVAQHSHRDELERKIQDLQAVVSNLEAVNLKLEENLKQVGCHLNECVEDKERLGKEKEALLSSTIQLQDMISCLKQEGELHQVELKQMEDRLAAANSELDGAGQQLNEVHTLLAENQKERLLLQQSLEELENFKAGLQKSLSAKDTELASKAEALSEIKTKFEVLQQLHNTESCQLKSDILGLRKELKAAKSAPASLEKERDGLRKDLEKVKTKLGDIEAKLKTTLIEKSKVETEKLNVEREVKQLRQSTALLNKRESIVDKRRESVACGLNKTKLQLSSTEHALQMKTNELEKTAFDLQLLQDNYSKLEADMAEIESSSIKLKEKLVEAENVISVLRDGKETATATITKMAQDLSDELEAKRAAVAQHDALQNEHTILIQKVKTLQVACEETEAKLNSISLERDDLARQLTDAHFEFEEEKAAWSSKADANNTKVQDLQQDILNLTEQLQEVQKAQEELVIARNSLQKQLDEVEQTASATHAALQDQVYNLKHCLESSEHESQQLRQQVELLNSTVEEQVELKGKLEKEQEEVKEELQKLEVLLAAAESTIEKERQSIVELVEKTENLNRMVQEAEQNCASLNERNSELEAAYMKESDERVQVMEERRSLLETVQSQAERCIALEGQISRLESSLVVGREDNSRLLQEIEDLKQELRNNMEVAAQDCESKHHALDLEASWNNDREVAKKQVEKLQTQLNLSHAEIESLQTEVDDLSMKVKSLYLEVDDMQSALDQSRTEKSTLKQQLADLTTRLGSLEDKNEQLQKNELHLLQLNKAYLTSKTKLQFALDATISRCEHFQSLCEKMEEAITELDEHKTATRRENDGLQAKIQSLRSRCQRYEEELRVAKSKRSSPEEEQERANQLAEIMQQNSELQLRLHNVEGSAKARRKEITQLNEIVKKKEQSSIKLEAALEKAQGQVLKLERDLYLKLEPQTARKVEETTISTGEFTTPVASRQGEDDGNHTDDTTTLYSNTLASRSKVEQLKLQSQSLLRMYKQPWRIQGPPGGSMDETNDHPPPSTTLQSHHENLTAPIPTWKRVKTGAASSATDFSQPSNSVFNEEKGKVSSFTTRSVPRAALVPVTQNKLQALQLKRRLQESGSQDKPLVLGIEDAETKPSLSNLHKSRNFRLNQRFEKENL</sequence>
<dbReference type="InterPro" id="IPR001752">
    <property type="entry name" value="Kinesin_motor_dom"/>
</dbReference>
<feature type="region of interest" description="Disordered" evidence="8">
    <location>
        <begin position="2567"/>
        <end position="2591"/>
    </location>
</feature>
<dbReference type="GO" id="GO:0042327">
    <property type="term" value="P:positive regulation of phosphorylation"/>
    <property type="evidence" value="ECO:0007669"/>
    <property type="project" value="UniProtKB-ARBA"/>
</dbReference>
<dbReference type="EnsemblPlants" id="Pp3c6_21870V3.1">
    <property type="protein sequence ID" value="Pp3c6_21870V3.1"/>
    <property type="gene ID" value="Pp3c6_21870"/>
</dbReference>
<dbReference type="GO" id="GO:0033044">
    <property type="term" value="P:regulation of chromosome organization"/>
    <property type="evidence" value="ECO:0007669"/>
    <property type="project" value="UniProtKB-ARBA"/>
</dbReference>
<feature type="coiled-coil region" evidence="7">
    <location>
        <begin position="1855"/>
        <end position="1896"/>
    </location>
</feature>
<dbReference type="PROSITE" id="PS50067">
    <property type="entry name" value="KINESIN_MOTOR_2"/>
    <property type="match status" value="1"/>
</dbReference>
<evidence type="ECO:0000256" key="6">
    <source>
        <dbReference type="PROSITE-ProRule" id="PRU00283"/>
    </source>
</evidence>
<feature type="coiled-coil region" evidence="7">
    <location>
        <begin position="1634"/>
        <end position="1668"/>
    </location>
</feature>
<evidence type="ECO:0000256" key="4">
    <source>
        <dbReference type="ARBA" id="ARBA00023054"/>
    </source>
</evidence>
<dbReference type="Gene3D" id="3.40.850.10">
    <property type="entry name" value="Kinesin motor domain"/>
    <property type="match status" value="1"/>
</dbReference>
<dbReference type="GO" id="GO:0000278">
    <property type="term" value="P:mitotic cell cycle"/>
    <property type="evidence" value="ECO:0007669"/>
    <property type="project" value="UniProtKB-ARBA"/>
</dbReference>
<dbReference type="Pfam" id="PF00225">
    <property type="entry name" value="Kinesin"/>
    <property type="match status" value="1"/>
</dbReference>
<evidence type="ECO:0000256" key="2">
    <source>
        <dbReference type="ARBA" id="ARBA00022741"/>
    </source>
</evidence>
<name>A0A2K1KGM5_PHYPA</name>
<keyword evidence="12" id="KW-1185">Reference proteome</keyword>
<dbReference type="Gramene" id="Pp3c6_21870V3.1">
    <property type="protein sequence ID" value="Pp3c6_21870V3.1"/>
    <property type="gene ID" value="Pp3c6_21870"/>
</dbReference>
<dbReference type="STRING" id="3218.A0A2K1KGM5"/>
<feature type="coiled-coil region" evidence="7">
    <location>
        <begin position="1946"/>
        <end position="2163"/>
    </location>
</feature>
<gene>
    <name evidence="11" type="primary">LOC112283789</name>
    <name evidence="10" type="ORF">PHYPA_009311</name>
</gene>
<dbReference type="InterPro" id="IPR019821">
    <property type="entry name" value="Kinesin_motor_CS"/>
</dbReference>
<feature type="coiled-coil region" evidence="7">
    <location>
        <begin position="343"/>
        <end position="420"/>
    </location>
</feature>
<proteinExistence type="inferred from homology"/>
<feature type="region of interest" description="Disordered" evidence="8">
    <location>
        <begin position="604"/>
        <end position="625"/>
    </location>
</feature>
<evidence type="ECO:0000256" key="3">
    <source>
        <dbReference type="ARBA" id="ARBA00022840"/>
    </source>
</evidence>
<dbReference type="CDD" id="cd01374">
    <property type="entry name" value="KISc_CENP_E"/>
    <property type="match status" value="1"/>
</dbReference>
<dbReference type="KEGG" id="ppp:112283789"/>
<organism evidence="10">
    <name type="scientific">Physcomitrium patens</name>
    <name type="common">Spreading-leaved earth moss</name>
    <name type="synonym">Physcomitrella patens</name>
    <dbReference type="NCBI Taxonomy" id="3218"/>
    <lineage>
        <taxon>Eukaryota</taxon>
        <taxon>Viridiplantae</taxon>
        <taxon>Streptophyta</taxon>
        <taxon>Embryophyta</taxon>
        <taxon>Bryophyta</taxon>
        <taxon>Bryophytina</taxon>
        <taxon>Bryopsida</taxon>
        <taxon>Funariidae</taxon>
        <taxon>Funariales</taxon>
        <taxon>Funariaceae</taxon>
        <taxon>Physcomitrium</taxon>
    </lineage>
</organism>
<dbReference type="OrthoDB" id="1927595at2759"/>
<keyword evidence="3 6" id="KW-0067">ATP-binding</keyword>
<dbReference type="EMBL" id="ABEU02000006">
    <property type="protein sequence ID" value="PNR52936.1"/>
    <property type="molecule type" value="Genomic_DNA"/>
</dbReference>